<dbReference type="InterPro" id="IPR013783">
    <property type="entry name" value="Ig-like_fold"/>
</dbReference>
<evidence type="ECO:0000256" key="3">
    <source>
        <dbReference type="ARBA" id="ARBA00022692"/>
    </source>
</evidence>
<sequence length="1583" mass="176527">MVLVCYTHVVRPYPTLIGLSLTDKRLKVIGVIEVNRIKISKPCKQNSQKYTLMNFILACTSTLIVVLICCQEAFLVVLAEPMVALQGDYFTETFSYSDMDVASDDDFTTVSSSAVSTTKSTQTSALNLPTEKSTKPMSLLPKYSTHELEQTETPKLTSTAKDLVTYNGFTNPSKSFQENEITKPTGLQTSTQEPTASTSTMSGSPLRTSTQEPTASTSTMSGSPLRTSTQEPTTSSSTMSGNSLQTSTQEPTASTSTMSGSPLRTSTQEPTASTSTMSGSPLRTSTQEPTASTSKMSSTSEARSIRTEIGSRENSLYTTNVMMSQITMATKGNQMVTTIALPTESSSSLSNNGGRTSRGIPPPTGFCTWYPYGSSSGAIETNDTDKFTKIVATGQGEYGDDKWNQTETFRDNPVRIRFKDKLIPGEVYNVSLSCCTNSSCDLVEILTVTEAFGPRYIDSCTVVAVNTTWAEFFWTSPRAVVQELTVTLNLTNNNTVKQRNVTTKTPGVYTTNGTFSLHSLSSGARYMLSVFEGHRIYFTTVPQSPMKLKFDQQTYKSVRLDWSQPDYADSFTISYTTDENTYNFSSYNNFIYLDNLSQNITYNVSVIAQTEQHFSSPVNLIINLEPPSLDISVLSSDTSQVTVKLSSAARLDNVEVSIDKILTHKYETFNLSQNLVIGSLMSGKQYHLQVRFKTGELSWKKNKNISTKPYHPTIVSNDTSQYGRVNICWTVEGMYEYVKVRFSHEEIYSPQEIHSKEIFCHDEEVQGGVIYLVSLVSVSNGLESEPENFTILTKPDVPVISELSKTSTSIKISISCPQRGIADHVKWTICPLAYGACNTQNLSCANASSMEYHARNLKSGSRYRFEAHAVRDVEAKRAESEIVSQILITYPNAPTDLQLVKRTGLAITIRWPHVCSHCNYSIYAIPLNQKLRTIETSSECEFSLDRHCEFSFSVVPEEPYTVVVKSISWGVESINGAEIHNVSMPTAKKKPTNIRLNSITPTLVHMDFDPPEVPYEHISAYIIEYGGRRTNGDVCSDDKMWLPPTHSRPINMTVKGGCKYNFTIKAYFGPTNEGELAWKIVNTMVGVLRPSEQVPRYPDHNYVTHHSFAIWFDPKLFDDENGPVETFSVIVAEASANGKELTPGVTLPGWREAISQNPIPPYQAFHEVSVSTYQGEKEISKRSVADPLPVIIGGEDCGDDSPDYCNGHLTGGKSYVYWLRGFNAAGVFDSRVSPPFVLPKNQSTLIIGCLIILMILFLIVIILVGLLLRKRLHMDSKGTYQAAPTNSMLLQSMSRNSSRAKYIRMFEGLAEMTCYDAVLPENVAKNRYTNILPYDKTRVRLGSIDDELGSDYINANYIPGFSSPREYIACQGPLPGTVDDMWRMVWEQNVSTIVMVTQLVENGKVKCEQYWPDDHKPVFYGDIQVTMTQTTETESWNLREFSLYRPSEDQRKKVKHCNYLSWPDHGVPQNSESLLHFIEVVRHQNQKHSSPMIVHCSAGCGRTGTFICMDRLLQQIDEFDYVNVLGTVAEMRSHRQHMIQTEQQYVFVHRCVLDILEENGLAPRPSSILMNGNSGGALLMEMI</sequence>
<feature type="domain" description="Tyrosine-protein phosphatase" evidence="14">
    <location>
        <begin position="1317"/>
        <end position="1555"/>
    </location>
</feature>
<keyword evidence="7" id="KW-0904">Protein phosphatase</keyword>
<feature type="compositionally biased region" description="Polar residues" evidence="12">
    <location>
        <begin position="185"/>
        <end position="226"/>
    </location>
</feature>
<dbReference type="InterPro" id="IPR016130">
    <property type="entry name" value="Tyr_Pase_AS"/>
</dbReference>
<dbReference type="PROSITE" id="PS50853">
    <property type="entry name" value="FN3"/>
    <property type="match status" value="2"/>
</dbReference>
<evidence type="ECO:0000256" key="5">
    <source>
        <dbReference type="ARBA" id="ARBA00022737"/>
    </source>
</evidence>
<evidence type="ECO:0000256" key="7">
    <source>
        <dbReference type="ARBA" id="ARBA00022912"/>
    </source>
</evidence>
<dbReference type="OrthoDB" id="10051103at2759"/>
<dbReference type="SMART" id="SM00060">
    <property type="entry name" value="FN3"/>
    <property type="match status" value="6"/>
</dbReference>
<dbReference type="Gene3D" id="2.60.40.10">
    <property type="entry name" value="Immunoglobulins"/>
    <property type="match status" value="1"/>
</dbReference>
<accession>A0A2G8JKA5</accession>
<feature type="domain" description="Tyrosine specific protein phosphatases" evidence="15">
    <location>
        <begin position="1472"/>
        <end position="1546"/>
    </location>
</feature>
<dbReference type="PANTHER" id="PTHR46957:SF3">
    <property type="entry name" value="CYTOKINE RECEPTOR"/>
    <property type="match status" value="1"/>
</dbReference>
<dbReference type="PROSITE" id="PS00383">
    <property type="entry name" value="TYR_PHOSPHATASE_1"/>
    <property type="match status" value="1"/>
</dbReference>
<dbReference type="EC" id="3.1.3.48" evidence="2"/>
<keyword evidence="17" id="KW-0675">Receptor</keyword>
<dbReference type="Gene3D" id="3.90.190.10">
    <property type="entry name" value="Protein tyrosine phosphatase superfamily"/>
    <property type="match status" value="1"/>
</dbReference>
<feature type="transmembrane region" description="Helical" evidence="13">
    <location>
        <begin position="50"/>
        <end position="68"/>
    </location>
</feature>
<name>A0A2G8JKA5_STIJA</name>
<evidence type="ECO:0000256" key="4">
    <source>
        <dbReference type="ARBA" id="ARBA00022729"/>
    </source>
</evidence>
<feature type="region of interest" description="Disordered" evidence="12">
    <location>
        <begin position="170"/>
        <end position="308"/>
    </location>
</feature>
<dbReference type="GO" id="GO:0004725">
    <property type="term" value="F:protein tyrosine phosphatase activity"/>
    <property type="evidence" value="ECO:0007669"/>
    <property type="project" value="UniProtKB-EC"/>
</dbReference>
<evidence type="ECO:0000256" key="9">
    <source>
        <dbReference type="ARBA" id="ARBA00023136"/>
    </source>
</evidence>
<dbReference type="InterPro" id="IPR003595">
    <property type="entry name" value="Tyr_Pase_cat"/>
</dbReference>
<evidence type="ECO:0000259" key="14">
    <source>
        <dbReference type="PROSITE" id="PS50055"/>
    </source>
</evidence>
<evidence type="ECO:0000256" key="12">
    <source>
        <dbReference type="SAM" id="MobiDB-lite"/>
    </source>
</evidence>
<evidence type="ECO:0000256" key="11">
    <source>
        <dbReference type="ARBA" id="ARBA00051722"/>
    </source>
</evidence>
<keyword evidence="8 13" id="KW-1133">Transmembrane helix</keyword>
<evidence type="ECO:0000313" key="18">
    <source>
        <dbReference type="Proteomes" id="UP000230750"/>
    </source>
</evidence>
<dbReference type="SUPFAM" id="SSF49265">
    <property type="entry name" value="Fibronectin type III"/>
    <property type="match status" value="2"/>
</dbReference>
<dbReference type="CDD" id="cd00063">
    <property type="entry name" value="FN3"/>
    <property type="match status" value="1"/>
</dbReference>
<dbReference type="PROSITE" id="PS50056">
    <property type="entry name" value="TYR_PHOSPHATASE_2"/>
    <property type="match status" value="1"/>
</dbReference>
<feature type="compositionally biased region" description="Polar residues" evidence="12">
    <location>
        <begin position="241"/>
        <end position="302"/>
    </location>
</feature>
<feature type="compositionally biased region" description="Low complexity" evidence="12">
    <location>
        <begin position="227"/>
        <end position="240"/>
    </location>
</feature>
<dbReference type="PANTHER" id="PTHR46957">
    <property type="entry name" value="CYTOKINE RECEPTOR"/>
    <property type="match status" value="1"/>
</dbReference>
<dbReference type="Proteomes" id="UP000230750">
    <property type="component" value="Unassembled WGS sequence"/>
</dbReference>
<protein>
    <recommendedName>
        <fullName evidence="2">protein-tyrosine-phosphatase</fullName>
        <ecNumber evidence="2">3.1.3.48</ecNumber>
    </recommendedName>
</protein>
<keyword evidence="3 13" id="KW-0812">Transmembrane</keyword>
<keyword evidence="6" id="KW-0378">Hydrolase</keyword>
<keyword evidence="18" id="KW-1185">Reference proteome</keyword>
<dbReference type="SMART" id="SM00404">
    <property type="entry name" value="PTPc_motif"/>
    <property type="match status" value="1"/>
</dbReference>
<evidence type="ECO:0000313" key="17">
    <source>
        <dbReference type="EMBL" id="PIK36149.1"/>
    </source>
</evidence>
<dbReference type="InterPro" id="IPR029021">
    <property type="entry name" value="Prot-tyrosine_phosphatase-like"/>
</dbReference>
<dbReference type="InterPro" id="IPR003961">
    <property type="entry name" value="FN3_dom"/>
</dbReference>
<keyword evidence="5" id="KW-0677">Repeat</keyword>
<feature type="domain" description="Fibronectin type-III" evidence="16">
    <location>
        <begin position="990"/>
        <end position="1086"/>
    </location>
</feature>
<feature type="region of interest" description="Disordered" evidence="12">
    <location>
        <begin position="118"/>
        <end position="139"/>
    </location>
</feature>
<evidence type="ECO:0000259" key="16">
    <source>
        <dbReference type="PROSITE" id="PS50853"/>
    </source>
</evidence>
<evidence type="ECO:0000256" key="10">
    <source>
        <dbReference type="ARBA" id="ARBA00023180"/>
    </source>
</evidence>
<dbReference type="FunFam" id="3.90.190.10:FF:000009">
    <property type="entry name" value="Receptor-type tyrosine-protein phosphatase beta"/>
    <property type="match status" value="1"/>
</dbReference>
<dbReference type="InterPro" id="IPR050713">
    <property type="entry name" value="RTP_Phos/Ushers"/>
</dbReference>
<organism evidence="17 18">
    <name type="scientific">Stichopus japonicus</name>
    <name type="common">Sea cucumber</name>
    <dbReference type="NCBI Taxonomy" id="307972"/>
    <lineage>
        <taxon>Eukaryota</taxon>
        <taxon>Metazoa</taxon>
        <taxon>Echinodermata</taxon>
        <taxon>Eleutherozoa</taxon>
        <taxon>Echinozoa</taxon>
        <taxon>Holothuroidea</taxon>
        <taxon>Aspidochirotacea</taxon>
        <taxon>Aspidochirotida</taxon>
        <taxon>Stichopodidae</taxon>
        <taxon>Apostichopus</taxon>
    </lineage>
</organism>
<keyword evidence="4" id="KW-0732">Signal</keyword>
<evidence type="ECO:0000259" key="15">
    <source>
        <dbReference type="PROSITE" id="PS50056"/>
    </source>
</evidence>
<dbReference type="EMBL" id="MRZV01001731">
    <property type="protein sequence ID" value="PIK36149.1"/>
    <property type="molecule type" value="Genomic_DNA"/>
</dbReference>
<evidence type="ECO:0000256" key="8">
    <source>
        <dbReference type="ARBA" id="ARBA00022989"/>
    </source>
</evidence>
<evidence type="ECO:0000256" key="13">
    <source>
        <dbReference type="SAM" id="Phobius"/>
    </source>
</evidence>
<dbReference type="SMART" id="SM00194">
    <property type="entry name" value="PTPc"/>
    <property type="match status" value="1"/>
</dbReference>
<feature type="transmembrane region" description="Helical" evidence="13">
    <location>
        <begin position="1245"/>
        <end position="1268"/>
    </location>
</feature>
<dbReference type="STRING" id="307972.A0A2G8JKA5"/>
<dbReference type="Pfam" id="PF18861">
    <property type="entry name" value="PTP_tm"/>
    <property type="match status" value="1"/>
</dbReference>
<comment type="caution">
    <text evidence="17">The sequence shown here is derived from an EMBL/GenBank/DDBJ whole genome shotgun (WGS) entry which is preliminary data.</text>
</comment>
<feature type="domain" description="Fibronectin type-III" evidence="16">
    <location>
        <begin position="544"/>
        <end position="628"/>
    </location>
</feature>
<comment type="subcellular location">
    <subcellularLocation>
        <location evidence="1">Membrane</location>
        <topology evidence="1">Single-pass type I membrane protein</topology>
    </subcellularLocation>
</comment>
<gene>
    <name evidence="17" type="ORF">BSL78_27023</name>
</gene>
<dbReference type="InterPro" id="IPR036116">
    <property type="entry name" value="FN3_sf"/>
</dbReference>
<dbReference type="Pfam" id="PF00041">
    <property type="entry name" value="fn3"/>
    <property type="match status" value="1"/>
</dbReference>
<feature type="compositionally biased region" description="Polar residues" evidence="12">
    <location>
        <begin position="170"/>
        <end position="179"/>
    </location>
</feature>
<dbReference type="InterPro" id="IPR000242">
    <property type="entry name" value="PTP_cat"/>
</dbReference>
<comment type="catalytic activity">
    <reaction evidence="11">
        <text>O-phospho-L-tyrosyl-[protein] + H2O = L-tyrosyl-[protein] + phosphate</text>
        <dbReference type="Rhea" id="RHEA:10684"/>
        <dbReference type="Rhea" id="RHEA-COMP:10136"/>
        <dbReference type="Rhea" id="RHEA-COMP:20101"/>
        <dbReference type="ChEBI" id="CHEBI:15377"/>
        <dbReference type="ChEBI" id="CHEBI:43474"/>
        <dbReference type="ChEBI" id="CHEBI:46858"/>
        <dbReference type="ChEBI" id="CHEBI:61978"/>
        <dbReference type="EC" id="3.1.3.48"/>
    </reaction>
</comment>
<reference evidence="17 18" key="1">
    <citation type="journal article" date="2017" name="PLoS Biol.">
        <title>The sea cucumber genome provides insights into morphological evolution and visceral regeneration.</title>
        <authorList>
            <person name="Zhang X."/>
            <person name="Sun L."/>
            <person name="Yuan J."/>
            <person name="Sun Y."/>
            <person name="Gao Y."/>
            <person name="Zhang L."/>
            <person name="Li S."/>
            <person name="Dai H."/>
            <person name="Hamel J.F."/>
            <person name="Liu C."/>
            <person name="Yu Y."/>
            <person name="Liu S."/>
            <person name="Lin W."/>
            <person name="Guo K."/>
            <person name="Jin S."/>
            <person name="Xu P."/>
            <person name="Storey K.B."/>
            <person name="Huan P."/>
            <person name="Zhang T."/>
            <person name="Zhou Y."/>
            <person name="Zhang J."/>
            <person name="Lin C."/>
            <person name="Li X."/>
            <person name="Xing L."/>
            <person name="Huo D."/>
            <person name="Sun M."/>
            <person name="Wang L."/>
            <person name="Mercier A."/>
            <person name="Li F."/>
            <person name="Yang H."/>
            <person name="Xiang J."/>
        </authorList>
    </citation>
    <scope>NUCLEOTIDE SEQUENCE [LARGE SCALE GENOMIC DNA]</scope>
    <source>
        <strain evidence="17">Shaxun</strain>
        <tissue evidence="17">Muscle</tissue>
    </source>
</reference>
<dbReference type="PROSITE" id="PS50055">
    <property type="entry name" value="TYR_PHOSPHATASE_PTP"/>
    <property type="match status" value="1"/>
</dbReference>
<proteinExistence type="predicted"/>
<dbReference type="PRINTS" id="PR00700">
    <property type="entry name" value="PRTYPHPHTASE"/>
</dbReference>
<keyword evidence="9 13" id="KW-0472">Membrane</keyword>
<evidence type="ECO:0000256" key="1">
    <source>
        <dbReference type="ARBA" id="ARBA00004479"/>
    </source>
</evidence>
<dbReference type="InterPro" id="IPR000387">
    <property type="entry name" value="Tyr_Pase_dom"/>
</dbReference>
<dbReference type="GO" id="GO:0016020">
    <property type="term" value="C:membrane"/>
    <property type="evidence" value="ECO:0007669"/>
    <property type="project" value="UniProtKB-SubCell"/>
</dbReference>
<dbReference type="InterPro" id="IPR041201">
    <property type="entry name" value="PTPRJ_TM"/>
</dbReference>
<keyword evidence="10" id="KW-0325">Glycoprotein</keyword>
<dbReference type="GO" id="GO:0032502">
    <property type="term" value="P:developmental process"/>
    <property type="evidence" value="ECO:0007669"/>
    <property type="project" value="UniProtKB-ARBA"/>
</dbReference>
<dbReference type="SUPFAM" id="SSF52799">
    <property type="entry name" value="(Phosphotyrosine protein) phosphatases II"/>
    <property type="match status" value="1"/>
</dbReference>
<evidence type="ECO:0000256" key="2">
    <source>
        <dbReference type="ARBA" id="ARBA00013064"/>
    </source>
</evidence>
<evidence type="ECO:0000256" key="6">
    <source>
        <dbReference type="ARBA" id="ARBA00022801"/>
    </source>
</evidence>
<dbReference type="Pfam" id="PF00102">
    <property type="entry name" value="Y_phosphatase"/>
    <property type="match status" value="1"/>
</dbReference>